<reference evidence="1" key="2">
    <citation type="submission" date="2023-01" db="EMBL/GenBank/DDBJ databases">
        <authorList>
            <person name="Petersen C."/>
        </authorList>
    </citation>
    <scope>NUCLEOTIDE SEQUENCE</scope>
    <source>
        <strain evidence="1">IBT 15450</strain>
    </source>
</reference>
<protein>
    <submittedName>
        <fullName evidence="1">Uncharacterized protein</fullName>
    </submittedName>
</protein>
<dbReference type="EMBL" id="JAQJZL010000012">
    <property type="protein sequence ID" value="KAJ6034157.1"/>
    <property type="molecule type" value="Genomic_DNA"/>
</dbReference>
<comment type="caution">
    <text evidence="1">The sequence shown here is derived from an EMBL/GenBank/DDBJ whole genome shotgun (WGS) entry which is preliminary data.</text>
</comment>
<dbReference type="AlphaFoldDB" id="A0AAD6I599"/>
<reference evidence="1" key="1">
    <citation type="journal article" date="2023" name="IMA Fungus">
        <title>Comparative genomic study of the Penicillium genus elucidates a diverse pangenome and 15 lateral gene transfer events.</title>
        <authorList>
            <person name="Petersen C."/>
            <person name="Sorensen T."/>
            <person name="Nielsen M.R."/>
            <person name="Sondergaard T.E."/>
            <person name="Sorensen J.L."/>
            <person name="Fitzpatrick D.A."/>
            <person name="Frisvad J.C."/>
            <person name="Nielsen K.L."/>
        </authorList>
    </citation>
    <scope>NUCLEOTIDE SEQUENCE</scope>
    <source>
        <strain evidence="1">IBT 15450</strain>
    </source>
</reference>
<evidence type="ECO:0000313" key="2">
    <source>
        <dbReference type="Proteomes" id="UP001219568"/>
    </source>
</evidence>
<proteinExistence type="predicted"/>
<sequence>MERKDATPASGHCGLFECCRWIVIAFLCATEFPVSTIDSDGAHAGRYDVRKTLVWLDDENPNNLNSYFFLFWLTTVDGRKYHNLTSPRGSDNYTGLNISTNYAGVQLNVHVTPTGNNLYIGGGGGITLLSDGNDFGESYLGTPGYSRGYFERQWGEFGISGGHYGYWLYLSNGLMVHKWVVGPTVEHPNGVHEVVEVGRNTTAFNVNLDIPSRQARLDINQLIRESELRPLPGANGYNISEAYAQGEGVWEGELVKFYGHLEQLSFW</sequence>
<dbReference type="Proteomes" id="UP001219568">
    <property type="component" value="Unassembled WGS sequence"/>
</dbReference>
<name>A0AAD6I599_PENCN</name>
<gene>
    <name evidence="1" type="ORF">N7460_009974</name>
</gene>
<accession>A0AAD6I599</accession>
<keyword evidence="2" id="KW-1185">Reference proteome</keyword>
<organism evidence="1 2">
    <name type="scientific">Penicillium canescens</name>
    <dbReference type="NCBI Taxonomy" id="5083"/>
    <lineage>
        <taxon>Eukaryota</taxon>
        <taxon>Fungi</taxon>
        <taxon>Dikarya</taxon>
        <taxon>Ascomycota</taxon>
        <taxon>Pezizomycotina</taxon>
        <taxon>Eurotiomycetes</taxon>
        <taxon>Eurotiomycetidae</taxon>
        <taxon>Eurotiales</taxon>
        <taxon>Aspergillaceae</taxon>
        <taxon>Penicillium</taxon>
    </lineage>
</organism>
<dbReference type="SUPFAM" id="SSF159245">
    <property type="entry name" value="AttH-like"/>
    <property type="match status" value="1"/>
</dbReference>
<evidence type="ECO:0000313" key="1">
    <source>
        <dbReference type="EMBL" id="KAJ6034157.1"/>
    </source>
</evidence>